<accession>A0A6A6Z0F5</accession>
<feature type="region of interest" description="Disordered" evidence="1">
    <location>
        <begin position="1"/>
        <end position="50"/>
    </location>
</feature>
<dbReference type="GeneID" id="54454422"/>
<reference evidence="4" key="2">
    <citation type="submission" date="2020-04" db="EMBL/GenBank/DDBJ databases">
        <authorList>
            <consortium name="NCBI Genome Project"/>
        </authorList>
    </citation>
    <scope>NUCLEOTIDE SEQUENCE</scope>
    <source>
        <strain evidence="4">CBS 304.34</strain>
    </source>
</reference>
<protein>
    <submittedName>
        <fullName evidence="2 4">Uncharacterized protein</fullName>
    </submittedName>
</protein>
<dbReference type="AlphaFoldDB" id="A0A6A6Z0F5"/>
<evidence type="ECO:0000256" key="1">
    <source>
        <dbReference type="SAM" id="MobiDB-lite"/>
    </source>
</evidence>
<dbReference type="RefSeq" id="XP_033581147.1">
    <property type="nucleotide sequence ID" value="XM_033713529.1"/>
</dbReference>
<keyword evidence="3" id="KW-1185">Reference proteome</keyword>
<dbReference type="Proteomes" id="UP000504636">
    <property type="component" value="Unplaced"/>
</dbReference>
<sequence length="155" mass="16411">MSVSSARGWASASRVRVQKEAPPRAQQMHRTTCHHQGRARPGAARHDGRYRAEATFDSEGERTRLLVDDSAPAGLGSRAVSHGGVHSHGGRPASQARRTARLGLGHAAGMESRRRARCTIPTRALSSQLLGLAADAASPVQSNMALRLVQAPSPA</sequence>
<gene>
    <name evidence="2 4" type="ORF">BDZ99DRAFT_232760</name>
</gene>
<reference evidence="2 4" key="1">
    <citation type="journal article" date="2020" name="Stud. Mycol.">
        <title>101 Dothideomycetes genomes: a test case for predicting lifestyles and emergence of pathogens.</title>
        <authorList>
            <person name="Haridas S."/>
            <person name="Albert R."/>
            <person name="Binder M."/>
            <person name="Bloem J."/>
            <person name="Labutti K."/>
            <person name="Salamov A."/>
            <person name="Andreopoulos B."/>
            <person name="Baker S."/>
            <person name="Barry K."/>
            <person name="Bills G."/>
            <person name="Bluhm B."/>
            <person name="Cannon C."/>
            <person name="Castanera R."/>
            <person name="Culley D."/>
            <person name="Daum C."/>
            <person name="Ezra D."/>
            <person name="Gonzalez J."/>
            <person name="Henrissat B."/>
            <person name="Kuo A."/>
            <person name="Liang C."/>
            <person name="Lipzen A."/>
            <person name="Lutzoni F."/>
            <person name="Magnuson J."/>
            <person name="Mondo S."/>
            <person name="Nolan M."/>
            <person name="Ohm R."/>
            <person name="Pangilinan J."/>
            <person name="Park H.-J."/>
            <person name="Ramirez L."/>
            <person name="Alfaro M."/>
            <person name="Sun H."/>
            <person name="Tritt A."/>
            <person name="Yoshinaga Y."/>
            <person name="Zwiers L.-H."/>
            <person name="Turgeon B."/>
            <person name="Goodwin S."/>
            <person name="Spatafora J."/>
            <person name="Crous P."/>
            <person name="Grigoriev I."/>
        </authorList>
    </citation>
    <scope>NUCLEOTIDE SEQUENCE</scope>
    <source>
        <strain evidence="2 4">CBS 304.34</strain>
    </source>
</reference>
<dbReference type="EMBL" id="MU003695">
    <property type="protein sequence ID" value="KAF2814183.1"/>
    <property type="molecule type" value="Genomic_DNA"/>
</dbReference>
<organism evidence="2">
    <name type="scientific">Mytilinidion resinicola</name>
    <dbReference type="NCBI Taxonomy" id="574789"/>
    <lineage>
        <taxon>Eukaryota</taxon>
        <taxon>Fungi</taxon>
        <taxon>Dikarya</taxon>
        <taxon>Ascomycota</taxon>
        <taxon>Pezizomycotina</taxon>
        <taxon>Dothideomycetes</taxon>
        <taxon>Pleosporomycetidae</taxon>
        <taxon>Mytilinidiales</taxon>
        <taxon>Mytilinidiaceae</taxon>
        <taxon>Mytilinidion</taxon>
    </lineage>
</organism>
<evidence type="ECO:0000313" key="2">
    <source>
        <dbReference type="EMBL" id="KAF2814183.1"/>
    </source>
</evidence>
<feature type="region of interest" description="Disordered" evidence="1">
    <location>
        <begin position="73"/>
        <end position="98"/>
    </location>
</feature>
<evidence type="ECO:0000313" key="4">
    <source>
        <dbReference type="RefSeq" id="XP_033581147.1"/>
    </source>
</evidence>
<proteinExistence type="predicted"/>
<reference evidence="4" key="3">
    <citation type="submission" date="2025-04" db="UniProtKB">
        <authorList>
            <consortium name="RefSeq"/>
        </authorList>
    </citation>
    <scope>IDENTIFICATION</scope>
    <source>
        <strain evidence="4">CBS 304.34</strain>
    </source>
</reference>
<name>A0A6A6Z0F5_9PEZI</name>
<evidence type="ECO:0000313" key="3">
    <source>
        <dbReference type="Proteomes" id="UP000504636"/>
    </source>
</evidence>